<comment type="caution">
    <text evidence="2">The sequence shown here is derived from an EMBL/GenBank/DDBJ whole genome shotgun (WGS) entry which is preliminary data.</text>
</comment>
<reference evidence="2 3" key="1">
    <citation type="journal article" date="2019" name="J. Hered.">
        <title>An Improved Genome Assembly for Drosophila navojoa, the Basal Species in the mojavensis Cluster.</title>
        <authorList>
            <person name="Vanderlinde T."/>
            <person name="Dupim E.G."/>
            <person name="Nazario-Yepiz N.O."/>
            <person name="Carvalho A.B."/>
        </authorList>
    </citation>
    <scope>NUCLEOTIDE SEQUENCE [LARGE SCALE GENOMIC DNA]</scope>
    <source>
        <strain evidence="2">Navoj_Jal97</strain>
        <tissue evidence="2">Whole organism</tissue>
    </source>
</reference>
<dbReference type="Proteomes" id="UP000295192">
    <property type="component" value="Unassembled WGS sequence"/>
</dbReference>
<sequence>MTLLKPPPPTAMSPMPLRIPAMQLRRCSVDADSDGEQEHLTGMDEDDAAIDVEADEEPIADQPQSQPQPQSQSSNDYVRSTPSAAPPPSSSTFELHTKNNNCFERNEAGGPDSSMPSAVEEKSIISKAHSY</sequence>
<feature type="compositionally biased region" description="Low complexity" evidence="1">
    <location>
        <begin position="60"/>
        <end position="74"/>
    </location>
</feature>
<dbReference type="OrthoDB" id="10426968at2759"/>
<name>A0A484BUX3_DRONA</name>
<proteinExistence type="predicted"/>
<evidence type="ECO:0000313" key="2">
    <source>
        <dbReference type="EMBL" id="TDG51870.1"/>
    </source>
</evidence>
<gene>
    <name evidence="2" type="ORF">AWZ03_001540</name>
</gene>
<organism evidence="2 3">
    <name type="scientific">Drosophila navojoa</name>
    <name type="common">Fruit fly</name>
    <dbReference type="NCBI Taxonomy" id="7232"/>
    <lineage>
        <taxon>Eukaryota</taxon>
        <taxon>Metazoa</taxon>
        <taxon>Ecdysozoa</taxon>
        <taxon>Arthropoda</taxon>
        <taxon>Hexapoda</taxon>
        <taxon>Insecta</taxon>
        <taxon>Pterygota</taxon>
        <taxon>Neoptera</taxon>
        <taxon>Endopterygota</taxon>
        <taxon>Diptera</taxon>
        <taxon>Brachycera</taxon>
        <taxon>Muscomorpha</taxon>
        <taxon>Ephydroidea</taxon>
        <taxon>Drosophilidae</taxon>
        <taxon>Drosophila</taxon>
    </lineage>
</organism>
<feature type="region of interest" description="Disordered" evidence="1">
    <location>
        <begin position="27"/>
        <end position="131"/>
    </location>
</feature>
<dbReference type="KEGG" id="dnv:108649054"/>
<dbReference type="OMA" id="CFERNEA"/>
<evidence type="ECO:0000313" key="3">
    <source>
        <dbReference type="Proteomes" id="UP000295192"/>
    </source>
</evidence>
<keyword evidence="3" id="KW-1185">Reference proteome</keyword>
<accession>A0A484BUX3</accession>
<feature type="compositionally biased region" description="Acidic residues" evidence="1">
    <location>
        <begin position="43"/>
        <end position="59"/>
    </location>
</feature>
<dbReference type="AlphaFoldDB" id="A0A484BUX3"/>
<protein>
    <submittedName>
        <fullName evidence="2">Uncharacterized protein</fullName>
    </submittedName>
</protein>
<evidence type="ECO:0000256" key="1">
    <source>
        <dbReference type="SAM" id="MobiDB-lite"/>
    </source>
</evidence>
<dbReference type="EMBL" id="LSRL02000006">
    <property type="protein sequence ID" value="TDG51870.1"/>
    <property type="molecule type" value="Genomic_DNA"/>
</dbReference>